<dbReference type="InterPro" id="IPR000184">
    <property type="entry name" value="Bac_surfAg_D15"/>
</dbReference>
<dbReference type="Proteomes" id="UP001058120">
    <property type="component" value="Chromosome"/>
</dbReference>
<dbReference type="InterPro" id="IPR010827">
    <property type="entry name" value="BamA/TamA_POTRA"/>
</dbReference>
<feature type="domain" description="POTRA" evidence="10">
    <location>
        <begin position="214"/>
        <end position="292"/>
    </location>
</feature>
<dbReference type="Gene3D" id="3.10.20.310">
    <property type="entry name" value="membrane protein fhac"/>
    <property type="match status" value="5"/>
</dbReference>
<dbReference type="Pfam" id="PF07244">
    <property type="entry name" value="POTRA"/>
    <property type="match status" value="5"/>
</dbReference>
<dbReference type="Gene3D" id="2.40.160.50">
    <property type="entry name" value="membrane protein fhac: a member of the omp85/tpsb transporter family"/>
    <property type="match status" value="1"/>
</dbReference>
<evidence type="ECO:0000256" key="8">
    <source>
        <dbReference type="NCBIfam" id="TIGR03303"/>
    </source>
</evidence>
<evidence type="ECO:0000313" key="12">
    <source>
        <dbReference type="Proteomes" id="UP001058120"/>
    </source>
</evidence>
<accession>A0ABY5Y0V4</accession>
<evidence type="ECO:0000256" key="6">
    <source>
        <dbReference type="ARBA" id="ARBA00023136"/>
    </source>
</evidence>
<evidence type="ECO:0000259" key="10">
    <source>
        <dbReference type="PROSITE" id="PS51779"/>
    </source>
</evidence>
<evidence type="ECO:0000313" key="11">
    <source>
        <dbReference type="EMBL" id="UWX05711.1"/>
    </source>
</evidence>
<keyword evidence="7" id="KW-0998">Cell outer membrane</keyword>
<evidence type="ECO:0000256" key="3">
    <source>
        <dbReference type="ARBA" id="ARBA00022692"/>
    </source>
</evidence>
<dbReference type="InterPro" id="IPR023707">
    <property type="entry name" value="OM_assembly_BamA"/>
</dbReference>
<evidence type="ECO:0000256" key="5">
    <source>
        <dbReference type="ARBA" id="ARBA00022737"/>
    </source>
</evidence>
<evidence type="ECO:0000256" key="2">
    <source>
        <dbReference type="ARBA" id="ARBA00022452"/>
    </source>
</evidence>
<name>A0ABY5Y0V4_9BACT</name>
<evidence type="ECO:0000256" key="7">
    <source>
        <dbReference type="ARBA" id="ARBA00023237"/>
    </source>
</evidence>
<feature type="chain" id="PRO_5046761663" description="Outer membrane protein assembly factor BamA" evidence="9">
    <location>
        <begin position="25"/>
        <end position="873"/>
    </location>
</feature>
<proteinExistence type="predicted"/>
<keyword evidence="6" id="KW-0472">Membrane</keyword>
<gene>
    <name evidence="11" type="primary">bamA</name>
    <name evidence="11" type="ORF">JBF11_09785</name>
</gene>
<comment type="subcellular location">
    <subcellularLocation>
        <location evidence="1">Membrane</location>
    </subcellularLocation>
</comment>
<keyword evidence="12" id="KW-1185">Reference proteome</keyword>
<dbReference type="InterPro" id="IPR039910">
    <property type="entry name" value="D15-like"/>
</dbReference>
<dbReference type="NCBIfam" id="TIGR03303">
    <property type="entry name" value="OM_YaeT"/>
    <property type="match status" value="1"/>
</dbReference>
<dbReference type="PROSITE" id="PS51779">
    <property type="entry name" value="POTRA"/>
    <property type="match status" value="3"/>
</dbReference>
<evidence type="ECO:0000256" key="4">
    <source>
        <dbReference type="ARBA" id="ARBA00022729"/>
    </source>
</evidence>
<feature type="domain" description="POTRA" evidence="10">
    <location>
        <begin position="145"/>
        <end position="213"/>
    </location>
</feature>
<sequence length="873" mass="97554">MNKKCINILFVLMMCFSLAGNAFAASKVLLLPFAVNAQGKNTVQASLDELFTNSLRKSGLQVVKRNIQVGDVASARAAARNTGADYALYGTYNQVGESFDLDMRFVTAKNGVSRSISKQGAHLLMLSSVVDDSVKTVNMSMRSKGGIQDIVVRGTLLIDPERIKNVLVSRIGDTADAEKLDEDIRAVWAMGYFNDVTAYVDNNDVLIVDVVEKPRINAIRVLGDDAVSEEDALGAIQTQPGKVLNEKAIINDLEIIKELYRKQGYYLVEAKYNIQPTENKKGANLIINVEAGNKLYVKEVNMIGVDEDMQDELRKVTKIRKHHMFSWFTKYGILKEEDIEGDTQQVQGYLVQSGYLDAIAARPEIFYEEDGIIVNFNISPGIRYKIGQIGFRGDLLESTDELYEKIKLDNIQKDEEYFNLTAMQDDIQTLKDLYTHYGYAFANVDVDTPLDKANGLIDVYFILQPNEKVYIRNVIIEGNHSTRDNVILRELRLADGQAYDGSKVQRSIDRLNMTSYFKEVNVDLLPTGVSGEVDMKLSVVENDTGRVGLGIGYSTYDNIGVSANIQKDNLFGKGYSVGLQGYVSSKKSSMRGYFVNPRVNDTNLGFTANIYSEDYEWSSYDRKATGTELGVFYPIGEYTRIVLNYKLEYYEMYNIQPYASSAIKSYEGNNWASVASTGIVRDTTNSSRFPTRGTKESIFVEYGGGVIGGTDDFIKVRGSYGAYLGLGKNHVLHGRISGVAVYKNGDDPIPAFERVYIGGMSTLRGYDYEDASTLDPRTQEVIGATKAVYGSVEYIWRISEEYSIAAVPFFDFATLSDETYETLFDKNFYSAGLEVRWNSPLGDLRFAYGFPLTDAYNGESLNGRFEFTMGRAF</sequence>
<dbReference type="PANTHER" id="PTHR12815:SF47">
    <property type="entry name" value="TRANSLOCATION AND ASSEMBLY MODULE SUBUNIT TAMA"/>
    <property type="match status" value="1"/>
</dbReference>
<keyword evidence="4 9" id="KW-0732">Signal</keyword>
<evidence type="ECO:0000256" key="9">
    <source>
        <dbReference type="SAM" id="SignalP"/>
    </source>
</evidence>
<dbReference type="Pfam" id="PF01103">
    <property type="entry name" value="Omp85"/>
    <property type="match status" value="1"/>
</dbReference>
<keyword evidence="3" id="KW-0812">Transmembrane</keyword>
<organism evidence="11 12">
    <name type="scientific">Taurinivorans muris</name>
    <dbReference type="NCBI Taxonomy" id="2787751"/>
    <lineage>
        <taxon>Bacteria</taxon>
        <taxon>Pseudomonadati</taxon>
        <taxon>Thermodesulfobacteriota</taxon>
        <taxon>Desulfovibrionia</taxon>
        <taxon>Desulfovibrionales</taxon>
        <taxon>Desulfovibrionaceae</taxon>
        <taxon>Taurinivorans</taxon>
    </lineage>
</organism>
<evidence type="ECO:0000256" key="1">
    <source>
        <dbReference type="ARBA" id="ARBA00004370"/>
    </source>
</evidence>
<dbReference type="RefSeq" id="WP_334315301.1">
    <property type="nucleotide sequence ID" value="NZ_CP065938.1"/>
</dbReference>
<keyword evidence="2" id="KW-1134">Transmembrane beta strand</keyword>
<protein>
    <recommendedName>
        <fullName evidence="8">Outer membrane protein assembly factor BamA</fullName>
    </recommendedName>
</protein>
<dbReference type="PANTHER" id="PTHR12815">
    <property type="entry name" value="SORTING AND ASSEMBLY MACHINERY SAMM50 PROTEIN FAMILY MEMBER"/>
    <property type="match status" value="1"/>
</dbReference>
<reference evidence="11" key="1">
    <citation type="submission" date="2020-12" db="EMBL/GenBank/DDBJ databases">
        <title>Taurinivorans muris gen. nov., sp. nov., fundamental and realized metabolic niche of a ubiquitous sulfidogenic bacterium in the murine intestine.</title>
        <authorList>
            <person name="Ye H."/>
            <person name="Hanson B.T."/>
            <person name="Loy A."/>
        </authorList>
    </citation>
    <scope>NUCLEOTIDE SEQUENCE</scope>
    <source>
        <strain evidence="11">LT0009</strain>
    </source>
</reference>
<dbReference type="EMBL" id="CP065938">
    <property type="protein sequence ID" value="UWX05711.1"/>
    <property type="molecule type" value="Genomic_DNA"/>
</dbReference>
<keyword evidence="5" id="KW-0677">Repeat</keyword>
<feature type="domain" description="POTRA" evidence="10">
    <location>
        <begin position="469"/>
        <end position="542"/>
    </location>
</feature>
<dbReference type="InterPro" id="IPR034746">
    <property type="entry name" value="POTRA"/>
</dbReference>
<dbReference type="PIRSF" id="PIRSF006076">
    <property type="entry name" value="OM_assembly_OMP85"/>
    <property type="match status" value="1"/>
</dbReference>
<feature type="signal peptide" evidence="9">
    <location>
        <begin position="1"/>
        <end position="24"/>
    </location>
</feature>